<sequence length="212" mass="25048">MKNSYLFILIILCFYSCKKDSKQENLPLEDINLVINSSQELDSISLKPVNSDKEIFPSNYNYKSDTLRFNLNDNINNLYFVNFYSKQHIPRLPIWLDGEKVIVDIEIKKYPKVSKVKNSPLYLNSQEYSSTLKELYKDDKKNKEAINEYLFKKIKEHQTSPFVFVPAEIFVYNNRENEAQLRRLDSILQQLSPELKKSPLNVQSRLKEHLSK</sequence>
<comment type="caution">
    <text evidence="1">The sequence shown here is derived from an EMBL/GenBank/DDBJ whole genome shotgun (WGS) entry which is preliminary data.</text>
</comment>
<gene>
    <name evidence="1" type="ORF">FVB9532_01336</name>
</gene>
<evidence type="ECO:0000313" key="1">
    <source>
        <dbReference type="EMBL" id="VVV00071.1"/>
    </source>
</evidence>
<name>A0AC61Y6D1_9FLAO</name>
<protein>
    <submittedName>
        <fullName evidence="1">Uncharacterized protein</fullName>
    </submittedName>
</protein>
<reference evidence="1" key="1">
    <citation type="submission" date="2019-09" db="EMBL/GenBank/DDBJ databases">
        <authorList>
            <person name="Rodrigo-Torres L."/>
            <person name="Arahal R. D."/>
            <person name="Lucena T."/>
        </authorList>
    </citation>
    <scope>NUCLEOTIDE SEQUENCE</scope>
    <source>
        <strain evidence="1">ISS653</strain>
    </source>
</reference>
<proteinExistence type="predicted"/>
<keyword evidence="2" id="KW-1185">Reference proteome</keyword>
<evidence type="ECO:0000313" key="2">
    <source>
        <dbReference type="Proteomes" id="UP000356253"/>
    </source>
</evidence>
<accession>A0AC61Y6D1</accession>
<dbReference type="EMBL" id="CABVMM010000004">
    <property type="protein sequence ID" value="VVV00071.1"/>
    <property type="molecule type" value="Genomic_DNA"/>
</dbReference>
<organism evidence="1 2">
    <name type="scientific">Mesonia oceanica</name>
    <dbReference type="NCBI Taxonomy" id="2687242"/>
    <lineage>
        <taxon>Bacteria</taxon>
        <taxon>Pseudomonadati</taxon>
        <taxon>Bacteroidota</taxon>
        <taxon>Flavobacteriia</taxon>
        <taxon>Flavobacteriales</taxon>
        <taxon>Flavobacteriaceae</taxon>
        <taxon>Mesonia</taxon>
    </lineage>
</organism>
<dbReference type="Proteomes" id="UP000356253">
    <property type="component" value="Unassembled WGS sequence"/>
</dbReference>